<name>A0A5B0QEG1_PUCGR</name>
<evidence type="ECO:0000313" key="3">
    <source>
        <dbReference type="Proteomes" id="UP000324748"/>
    </source>
</evidence>
<feature type="compositionally biased region" description="Low complexity" evidence="1">
    <location>
        <begin position="80"/>
        <end position="96"/>
    </location>
</feature>
<proteinExistence type="predicted"/>
<organism evidence="2 3">
    <name type="scientific">Puccinia graminis f. sp. tritici</name>
    <dbReference type="NCBI Taxonomy" id="56615"/>
    <lineage>
        <taxon>Eukaryota</taxon>
        <taxon>Fungi</taxon>
        <taxon>Dikarya</taxon>
        <taxon>Basidiomycota</taxon>
        <taxon>Pucciniomycotina</taxon>
        <taxon>Pucciniomycetes</taxon>
        <taxon>Pucciniales</taxon>
        <taxon>Pucciniaceae</taxon>
        <taxon>Puccinia</taxon>
    </lineage>
</organism>
<dbReference type="EMBL" id="VSWC01000016">
    <property type="protein sequence ID" value="KAA1111551.1"/>
    <property type="molecule type" value="Genomic_DNA"/>
</dbReference>
<feature type="region of interest" description="Disordered" evidence="1">
    <location>
        <begin position="76"/>
        <end position="109"/>
    </location>
</feature>
<comment type="caution">
    <text evidence="2">The sequence shown here is derived from an EMBL/GenBank/DDBJ whole genome shotgun (WGS) entry which is preliminary data.</text>
</comment>
<gene>
    <name evidence="2" type="ORF">PGT21_003999</name>
</gene>
<dbReference type="AlphaFoldDB" id="A0A5B0QEG1"/>
<keyword evidence="3" id="KW-1185">Reference proteome</keyword>
<protein>
    <submittedName>
        <fullName evidence="2">Uncharacterized protein</fullName>
    </submittedName>
</protein>
<evidence type="ECO:0000256" key="1">
    <source>
        <dbReference type="SAM" id="MobiDB-lite"/>
    </source>
</evidence>
<sequence>MLNSYSLASSWWDHEYDCEAPWIPAQKLLASFSTNHLPLSVSRDQLSECTRASLQRAKAKLPVGPFLVPAPTNSKFHNGSPVSHPVTVSTSFSTPTPSTPPHPDTLGLTASASYTPEAIRSHLLGPDEVNQNHPDTQLTIAMENFMNEMRQLIRNSDSEHNQGSTQETPVNQQFDILRIGSAEREEDQKSAVIQQLFSYWDDHGFWAESANLKNSLLKGYHQKFTDYAFSNEFSGKPTSEKFPTEANVAFVMVHRMNPSKNPGFVYKILGDRGRLVQSANSLVALDKHLLRTLHKLHEILLNALDASTFVHYSQQKKLFDWLDREIFTPTHGPPLIGIRNSLDVKWREQDKIGSAKSSLIRYFGQEKVEKQLLASTAYDLIEKFGAENEFDYSTATHPFHFDRSIRIHTTPHFEETMRALVEMTKEVTKKYILLFPVKSKANLPGDDKILRECIAASQIDCHLPDMANLYLSKHPKLPVIMYFQEDQPLSGHLRVAKQGHKQLRMSKFKLLFKKLLKSANILHAEILKLGTPEEVWDERRVELFQWLNALAVEAPNLLPIIGSVTIKNKRLAPWEDISYDGIELYTPAQVKILEYLSKSQSVQSLQEDSAYFLTAWYQEKYPNEYENLVSKIDQKLVRYHDHLH</sequence>
<accession>A0A5B0QEG1</accession>
<evidence type="ECO:0000313" key="2">
    <source>
        <dbReference type="EMBL" id="KAA1111551.1"/>
    </source>
</evidence>
<reference evidence="2 3" key="1">
    <citation type="submission" date="2019-05" db="EMBL/GenBank/DDBJ databases">
        <title>Emergence of the Ug99 lineage of the wheat stem rust pathogen through somatic hybridization.</title>
        <authorList>
            <person name="Li F."/>
            <person name="Upadhyaya N.M."/>
            <person name="Sperschneider J."/>
            <person name="Matny O."/>
            <person name="Nguyen-Phuc H."/>
            <person name="Mago R."/>
            <person name="Raley C."/>
            <person name="Miller M.E."/>
            <person name="Silverstein K.A.T."/>
            <person name="Henningsen E."/>
            <person name="Hirsch C.D."/>
            <person name="Visser B."/>
            <person name="Pretorius Z.A."/>
            <person name="Steffenson B.J."/>
            <person name="Schwessinger B."/>
            <person name="Dodds P.N."/>
            <person name="Figueroa M."/>
        </authorList>
    </citation>
    <scope>NUCLEOTIDE SEQUENCE [LARGE SCALE GENOMIC DNA]</scope>
    <source>
        <strain evidence="2">21-0</strain>
    </source>
</reference>
<dbReference type="OrthoDB" id="2508562at2759"/>
<dbReference type="Proteomes" id="UP000324748">
    <property type="component" value="Unassembled WGS sequence"/>
</dbReference>